<sequence>MNRITSAGLAVAVVLSTGSASARAETVDHYGAMVDRRASFEECVACHDGTIAKDVAYCRENCSIRTPHPIMRRYPPPGREAAYRPVEFLREAGIELADGMVVCISCHNLGNPPPFHLAVDPATGSLCLSCHIQ</sequence>
<evidence type="ECO:0000313" key="3">
    <source>
        <dbReference type="Proteomes" id="UP000007073"/>
    </source>
</evidence>
<dbReference type="HOGENOM" id="CLU_1935022_0_0_7"/>
<evidence type="ECO:0000313" key="2">
    <source>
        <dbReference type="EMBL" id="ABB33205.2"/>
    </source>
</evidence>
<dbReference type="AlphaFoldDB" id="Q39RB9"/>
<keyword evidence="3" id="KW-1185">Reference proteome</keyword>
<evidence type="ECO:0000256" key="1">
    <source>
        <dbReference type="SAM" id="SignalP"/>
    </source>
</evidence>
<dbReference type="KEGG" id="gme:Gmet_2990"/>
<dbReference type="Proteomes" id="UP000007073">
    <property type="component" value="Chromosome"/>
</dbReference>
<dbReference type="RefSeq" id="WP_011366132.1">
    <property type="nucleotide sequence ID" value="NC_007517.1"/>
</dbReference>
<accession>Q39RB9</accession>
<dbReference type="InterPro" id="IPR036280">
    <property type="entry name" value="Multihaem_cyt_sf"/>
</dbReference>
<dbReference type="SUPFAM" id="SSF48695">
    <property type="entry name" value="Multiheme cytochromes"/>
    <property type="match status" value="1"/>
</dbReference>
<reference evidence="2 3" key="1">
    <citation type="submission" date="2005-10" db="EMBL/GenBank/DDBJ databases">
        <title>Complete sequence of Geobacter metallireducens GS-15.</title>
        <authorList>
            <consortium name="US DOE Joint Genome Institute"/>
            <person name="Copeland A."/>
            <person name="Lucas S."/>
            <person name="Lapidus A."/>
            <person name="Barry K."/>
            <person name="Detter J.C."/>
            <person name="Glavina T."/>
            <person name="Hammon N."/>
            <person name="Israni S."/>
            <person name="Pitluck S."/>
            <person name="Di Bartolo G."/>
            <person name="Chain P."/>
            <person name="Schmutz J."/>
            <person name="Larimer F."/>
            <person name="Land M."/>
            <person name="Kyrpides N."/>
            <person name="Ivanova N."/>
            <person name="Richardson P."/>
        </authorList>
    </citation>
    <scope>NUCLEOTIDE SEQUENCE [LARGE SCALE GENOMIC DNA]</scope>
    <source>
        <strain evidence="3">ATCC 53774 / DSM 7210 / GS-15</strain>
    </source>
</reference>
<dbReference type="STRING" id="269799.Gmet_2990"/>
<keyword evidence="1" id="KW-0732">Signal</keyword>
<feature type="chain" id="PRO_5004223443" evidence="1">
    <location>
        <begin position="25"/>
        <end position="133"/>
    </location>
</feature>
<dbReference type="EMBL" id="CP000148">
    <property type="protein sequence ID" value="ABB33205.2"/>
    <property type="molecule type" value="Genomic_DNA"/>
</dbReference>
<proteinExistence type="predicted"/>
<organism evidence="2 3">
    <name type="scientific">Geobacter metallireducens (strain ATCC 53774 / DSM 7210 / GS-15)</name>
    <dbReference type="NCBI Taxonomy" id="269799"/>
    <lineage>
        <taxon>Bacteria</taxon>
        <taxon>Pseudomonadati</taxon>
        <taxon>Thermodesulfobacteriota</taxon>
        <taxon>Desulfuromonadia</taxon>
        <taxon>Geobacterales</taxon>
        <taxon>Geobacteraceae</taxon>
        <taxon>Geobacter</taxon>
    </lineage>
</organism>
<gene>
    <name evidence="2" type="ordered locus">Gmet_2990</name>
</gene>
<reference evidence="2 3" key="2">
    <citation type="journal article" date="2009" name="BMC Microbiol.">
        <title>The genome sequence of Geobacter metallireducens: features of metabolism, physiology and regulation common and dissimilar to Geobacter sulfurreducens.</title>
        <authorList>
            <person name="Aklujkar M."/>
            <person name="Krushkal J."/>
            <person name="DiBartolo G."/>
            <person name="Lapidus A."/>
            <person name="Land M.L."/>
            <person name="Lovley D.R."/>
        </authorList>
    </citation>
    <scope>NUCLEOTIDE SEQUENCE [LARGE SCALE GENOMIC DNA]</scope>
    <source>
        <strain evidence="3">ATCC 53774 / DSM 7210 / GS-15</strain>
    </source>
</reference>
<protein>
    <submittedName>
        <fullName evidence="2">Cytochrome c</fullName>
    </submittedName>
</protein>
<name>Q39RB9_GEOMG</name>
<feature type="signal peptide" evidence="1">
    <location>
        <begin position="1"/>
        <end position="24"/>
    </location>
</feature>